<name>A0A2I8F654_9BURK</name>
<evidence type="ECO:0000313" key="3">
    <source>
        <dbReference type="Proteomes" id="UP000243502"/>
    </source>
</evidence>
<dbReference type="EMBL" id="CP026114">
    <property type="protein sequence ID" value="AUT66544.1"/>
    <property type="molecule type" value="Genomic_DNA"/>
</dbReference>
<evidence type="ECO:0000313" key="2">
    <source>
        <dbReference type="EMBL" id="AUT66544.1"/>
    </source>
</evidence>
<proteinExistence type="predicted"/>
<organism evidence="2 3">
    <name type="scientific">Paraburkholderia terrae</name>
    <dbReference type="NCBI Taxonomy" id="311230"/>
    <lineage>
        <taxon>Bacteria</taxon>
        <taxon>Pseudomonadati</taxon>
        <taxon>Pseudomonadota</taxon>
        <taxon>Betaproteobacteria</taxon>
        <taxon>Burkholderiales</taxon>
        <taxon>Burkholderiaceae</taxon>
        <taxon>Paraburkholderia</taxon>
    </lineage>
</organism>
<dbReference type="RefSeq" id="WP_103254689.1">
    <property type="nucleotide sequence ID" value="NZ_CP026114.1"/>
</dbReference>
<keyword evidence="1" id="KW-0812">Transmembrane</keyword>
<protein>
    <submittedName>
        <fullName evidence="2">Uncharacterized protein</fullName>
    </submittedName>
</protein>
<dbReference type="KEGG" id="pter:C2L65_43640"/>
<dbReference type="AlphaFoldDB" id="A0A2I8F654"/>
<dbReference type="Proteomes" id="UP000243502">
    <property type="component" value="Chromosome 4"/>
</dbReference>
<reference evidence="2 3" key="1">
    <citation type="submission" date="2018-01" db="EMBL/GenBank/DDBJ databases">
        <title>Species boundaries and ecological features among Paraburkholderia terrae DSMZ17804T, P. hospita DSMZ17164T and P. caribensis DSMZ13236T.</title>
        <authorList>
            <person name="Pratama A.A."/>
        </authorList>
    </citation>
    <scope>NUCLEOTIDE SEQUENCE [LARGE SCALE GENOMIC DNA]</scope>
    <source>
        <strain evidence="2 3">DSM 17804</strain>
    </source>
</reference>
<accession>A0A2I8F654</accession>
<sequence>MSALGAAIGAPLLAPLSKPHPLQGFGLGSGGWMIVTTVLAVFVGPYPPSNSLRCHSLRETVARVPAAEASVHITGFGAFCANSHVGLRRAGERLQPRFRAERRVRRSSNGWPLGAQDVIPHDRNLKSVRN</sequence>
<evidence type="ECO:0000256" key="1">
    <source>
        <dbReference type="SAM" id="Phobius"/>
    </source>
</evidence>
<gene>
    <name evidence="2" type="ORF">C2L65_43640</name>
</gene>
<keyword evidence="1" id="KW-0472">Membrane</keyword>
<keyword evidence="1" id="KW-1133">Transmembrane helix</keyword>
<feature type="transmembrane region" description="Helical" evidence="1">
    <location>
        <begin position="29"/>
        <end position="48"/>
    </location>
</feature>